<dbReference type="Proteomes" id="UP000190409">
    <property type="component" value="Unassembled WGS sequence"/>
</dbReference>
<evidence type="ECO:0008006" key="4">
    <source>
        <dbReference type="Google" id="ProtNLM"/>
    </source>
</evidence>
<proteinExistence type="predicted"/>
<protein>
    <recommendedName>
        <fullName evidence="4">PepSY domain-containing protein</fullName>
    </recommendedName>
</protein>
<gene>
    <name evidence="2" type="ORF">BWX42_01365</name>
</gene>
<dbReference type="PROSITE" id="PS51257">
    <property type="entry name" value="PROKAR_LIPOPROTEIN"/>
    <property type="match status" value="1"/>
</dbReference>
<evidence type="ECO:0000313" key="2">
    <source>
        <dbReference type="EMBL" id="OOL80613.1"/>
    </source>
</evidence>
<dbReference type="AlphaFoldDB" id="A0A1S8KLV2"/>
<comment type="caution">
    <text evidence="2">The sequence shown here is derived from an EMBL/GenBank/DDBJ whole genome shotgun (WGS) entry which is preliminary data.</text>
</comment>
<evidence type="ECO:0000313" key="3">
    <source>
        <dbReference type="Proteomes" id="UP000190409"/>
    </source>
</evidence>
<organism evidence="2 3">
    <name type="scientific">Dolosigranulum pigrum</name>
    <dbReference type="NCBI Taxonomy" id="29394"/>
    <lineage>
        <taxon>Bacteria</taxon>
        <taxon>Bacillati</taxon>
        <taxon>Bacillota</taxon>
        <taxon>Bacilli</taxon>
        <taxon>Lactobacillales</taxon>
        <taxon>Carnobacteriaceae</taxon>
        <taxon>Dolosigranulum</taxon>
    </lineage>
</organism>
<feature type="chain" id="PRO_5039543481" description="PepSY domain-containing protein" evidence="1">
    <location>
        <begin position="19"/>
        <end position="216"/>
    </location>
</feature>
<sequence>MKLKLLVLSSLLVLGACAKEAEAPTEVDNVETEQVQEDETRVVELNEEASEPEKKVHYDLENDQDLNEANLTLTGAEIRETYRNSVENVIVNMDRLAIEQVDGKFILKLYIWDGAEHYYMDMDAETGEILNIAREDSPEILDIVELWEVISPFDMVRQASEDAGDDKIVSFNLYHDDELKVDVYEIIKKGDFLYYNAATGENITDQVTPPEFEAEF</sequence>
<keyword evidence="1" id="KW-0732">Signal</keyword>
<reference evidence="2 3" key="1">
    <citation type="submission" date="2017-01" db="EMBL/GenBank/DDBJ databases">
        <title>Complete Genome Sequence of Dolosigranulum pigrum isolated from a Patient with interstitial lung disease.</title>
        <authorList>
            <person name="Mukhopadhyay R."/>
            <person name="Joaquin J."/>
            <person name="Hogue R."/>
            <person name="Fitzgerald S."/>
            <person name="Jospin G."/>
            <person name="Eisen J.A."/>
            <person name="Chaturvedi V."/>
        </authorList>
    </citation>
    <scope>NUCLEOTIDE SEQUENCE [LARGE SCALE GENOMIC DNA]</scope>
    <source>
        <strain evidence="2 3">15S00348</strain>
    </source>
</reference>
<feature type="signal peptide" evidence="1">
    <location>
        <begin position="1"/>
        <end position="18"/>
    </location>
</feature>
<dbReference type="EMBL" id="MUYF01000003">
    <property type="protein sequence ID" value="OOL80613.1"/>
    <property type="molecule type" value="Genomic_DNA"/>
</dbReference>
<evidence type="ECO:0000256" key="1">
    <source>
        <dbReference type="SAM" id="SignalP"/>
    </source>
</evidence>
<accession>A0A1S8KLV2</accession>
<name>A0A1S8KLV2_9LACT</name>